<evidence type="ECO:0000259" key="5">
    <source>
        <dbReference type="Pfam" id="PF04376"/>
    </source>
</evidence>
<dbReference type="NCBIfam" id="NF002341">
    <property type="entry name" value="PRK01305.1-1"/>
    <property type="match status" value="1"/>
</dbReference>
<keyword evidence="3 4" id="KW-0012">Acyltransferase</keyword>
<evidence type="ECO:0000256" key="1">
    <source>
        <dbReference type="ARBA" id="ARBA00022490"/>
    </source>
</evidence>
<dbReference type="PIRSF" id="PIRSF037208">
    <property type="entry name" value="ATE_pro_prd"/>
    <property type="match status" value="1"/>
</dbReference>
<protein>
    <recommendedName>
        <fullName evidence="4">Aspartate/glutamate leucyltransferase</fullName>
        <ecNumber evidence="4">2.3.2.29</ecNumber>
    </recommendedName>
</protein>
<organism evidence="7 8">
    <name type="scientific">Psychrobacter pasteurii</name>
    <dbReference type="NCBI Taxonomy" id="1945520"/>
    <lineage>
        <taxon>Bacteria</taxon>
        <taxon>Pseudomonadati</taxon>
        <taxon>Pseudomonadota</taxon>
        <taxon>Gammaproteobacteria</taxon>
        <taxon>Moraxellales</taxon>
        <taxon>Moraxellaceae</taxon>
        <taxon>Psychrobacter</taxon>
    </lineage>
</organism>
<dbReference type="InterPro" id="IPR017138">
    <property type="entry name" value="Asp_Glu_LeuTrfase"/>
</dbReference>
<accession>A0A1R4EGG9</accession>
<dbReference type="EC" id="2.3.2.29" evidence="4"/>
<dbReference type="InterPro" id="IPR007472">
    <property type="entry name" value="N-end_Aminoacyl_Trfase_C"/>
</dbReference>
<feature type="domain" description="N-end aminoacyl transferase N-terminal" evidence="5">
    <location>
        <begin position="34"/>
        <end position="104"/>
    </location>
</feature>
<dbReference type="Pfam" id="PF04377">
    <property type="entry name" value="ATE_C"/>
    <property type="match status" value="1"/>
</dbReference>
<dbReference type="STRING" id="1945520.A1019T_01550"/>
<gene>
    <name evidence="4" type="primary">bpt</name>
    <name evidence="7" type="ORF">A1019T_01550</name>
</gene>
<keyword evidence="1 4" id="KW-0963">Cytoplasm</keyword>
<dbReference type="RefSeq" id="WP_077448967.1">
    <property type="nucleotide sequence ID" value="NZ_FUGD01000089.1"/>
</dbReference>
<evidence type="ECO:0000259" key="6">
    <source>
        <dbReference type="Pfam" id="PF04377"/>
    </source>
</evidence>
<dbReference type="InterPro" id="IPR007471">
    <property type="entry name" value="N-end_Aminoacyl_Trfase_N"/>
</dbReference>
<comment type="catalytic activity">
    <reaction evidence="4">
        <text>N-terminal L-glutamyl-[protein] + L-leucyl-tRNA(Leu) = N-terminal L-leucyl-L-glutamyl-[protein] + tRNA(Leu) + H(+)</text>
        <dbReference type="Rhea" id="RHEA:50412"/>
        <dbReference type="Rhea" id="RHEA-COMP:9613"/>
        <dbReference type="Rhea" id="RHEA-COMP:9622"/>
        <dbReference type="Rhea" id="RHEA-COMP:12664"/>
        <dbReference type="Rhea" id="RHEA-COMP:12668"/>
        <dbReference type="ChEBI" id="CHEBI:15378"/>
        <dbReference type="ChEBI" id="CHEBI:64721"/>
        <dbReference type="ChEBI" id="CHEBI:78442"/>
        <dbReference type="ChEBI" id="CHEBI:78494"/>
        <dbReference type="ChEBI" id="CHEBI:133041"/>
        <dbReference type="EC" id="2.3.2.29"/>
    </reaction>
</comment>
<evidence type="ECO:0000313" key="7">
    <source>
        <dbReference type="EMBL" id="SJM37574.1"/>
    </source>
</evidence>
<dbReference type="PANTHER" id="PTHR21367:SF1">
    <property type="entry name" value="ARGINYL-TRNA--PROTEIN TRANSFERASE 1"/>
    <property type="match status" value="1"/>
</dbReference>
<evidence type="ECO:0000256" key="2">
    <source>
        <dbReference type="ARBA" id="ARBA00022679"/>
    </source>
</evidence>
<name>A0A1R4EGG9_9GAMM</name>
<dbReference type="GO" id="GO:0071596">
    <property type="term" value="P:ubiquitin-dependent protein catabolic process via the N-end rule pathway"/>
    <property type="evidence" value="ECO:0007669"/>
    <property type="project" value="InterPro"/>
</dbReference>
<dbReference type="EMBL" id="FUGD01000089">
    <property type="protein sequence ID" value="SJM37574.1"/>
    <property type="molecule type" value="Genomic_DNA"/>
</dbReference>
<dbReference type="Pfam" id="PF04376">
    <property type="entry name" value="ATE_N"/>
    <property type="match status" value="1"/>
</dbReference>
<dbReference type="InterPro" id="IPR016181">
    <property type="entry name" value="Acyl_CoA_acyltransferase"/>
</dbReference>
<evidence type="ECO:0000256" key="4">
    <source>
        <dbReference type="HAMAP-Rule" id="MF_00689"/>
    </source>
</evidence>
<dbReference type="PANTHER" id="PTHR21367">
    <property type="entry name" value="ARGININE-TRNA-PROTEIN TRANSFERASE 1"/>
    <property type="match status" value="1"/>
</dbReference>
<keyword evidence="2 4" id="KW-0808">Transferase</keyword>
<dbReference type="SUPFAM" id="SSF55729">
    <property type="entry name" value="Acyl-CoA N-acyltransferases (Nat)"/>
    <property type="match status" value="1"/>
</dbReference>
<dbReference type="InterPro" id="IPR030700">
    <property type="entry name" value="N-end_Aminoacyl_Trfase"/>
</dbReference>
<comment type="catalytic activity">
    <reaction evidence="4">
        <text>N-terminal L-aspartyl-[protein] + L-leucyl-tRNA(Leu) = N-terminal L-leucyl-L-aspartyl-[protein] + tRNA(Leu) + H(+)</text>
        <dbReference type="Rhea" id="RHEA:50420"/>
        <dbReference type="Rhea" id="RHEA-COMP:9613"/>
        <dbReference type="Rhea" id="RHEA-COMP:9622"/>
        <dbReference type="Rhea" id="RHEA-COMP:12669"/>
        <dbReference type="Rhea" id="RHEA-COMP:12674"/>
        <dbReference type="ChEBI" id="CHEBI:15378"/>
        <dbReference type="ChEBI" id="CHEBI:64720"/>
        <dbReference type="ChEBI" id="CHEBI:78442"/>
        <dbReference type="ChEBI" id="CHEBI:78494"/>
        <dbReference type="ChEBI" id="CHEBI:133042"/>
        <dbReference type="EC" id="2.3.2.29"/>
    </reaction>
</comment>
<dbReference type="GO" id="GO:0004057">
    <property type="term" value="F:arginyl-tRNA--protein transferase activity"/>
    <property type="evidence" value="ECO:0007669"/>
    <property type="project" value="InterPro"/>
</dbReference>
<comment type="similarity">
    <text evidence="4">Belongs to the R-transferase family. Bpt subfamily.</text>
</comment>
<dbReference type="OrthoDB" id="9782022at2"/>
<evidence type="ECO:0000256" key="3">
    <source>
        <dbReference type="ARBA" id="ARBA00023315"/>
    </source>
</evidence>
<dbReference type="NCBIfam" id="NF002346">
    <property type="entry name" value="PRK01305.2-3"/>
    <property type="match status" value="1"/>
</dbReference>
<comment type="subcellular location">
    <subcellularLocation>
        <location evidence="4">Cytoplasm</location>
    </subcellularLocation>
</comment>
<dbReference type="GO" id="GO:0005737">
    <property type="term" value="C:cytoplasm"/>
    <property type="evidence" value="ECO:0007669"/>
    <property type="project" value="UniProtKB-SubCell"/>
</dbReference>
<comment type="function">
    <text evidence="4">Functions in the N-end rule pathway of protein degradation where it conjugates Leu from its aminoacyl-tRNA to the N-termini of proteins containing an N-terminal aspartate or glutamate.</text>
</comment>
<dbReference type="Gene3D" id="3.40.630.30">
    <property type="match status" value="1"/>
</dbReference>
<proteinExistence type="inferred from homology"/>
<sequence>MHPYADNIMNRESIVHRENVEKQSSFNLSPPSLCSYLSNQISQLTFLLLQPTQSIDSKLYTQLSSQGFRRSGNAFYRPSCQHCAQCISSRVVVNEFTPSRRYRKVINRNKEVSVKFVPATQATQEHYALYQKYISVRHADGDMYPPSLHTFEQFLVDSPTDTLFMEVREPNNKLIAVAVTDQLNDGLSSIYTFFDPDPSYNSRSLGVFCILNQIEAAKNLGLEYVYLGFWIPTVKKMSYKTDYTPIELLINNHWVYFSQTPDHDEVLSLISTSAVNFVRR</sequence>
<dbReference type="HAMAP" id="MF_00689">
    <property type="entry name" value="Bpt"/>
    <property type="match status" value="1"/>
</dbReference>
<dbReference type="NCBIfam" id="NF002342">
    <property type="entry name" value="PRK01305.1-3"/>
    <property type="match status" value="1"/>
</dbReference>
<reference evidence="8" key="1">
    <citation type="submission" date="2017-02" db="EMBL/GenBank/DDBJ databases">
        <authorList>
            <person name="Mornico D."/>
        </authorList>
    </citation>
    <scope>NUCLEOTIDE SEQUENCE [LARGE SCALE GENOMIC DNA]</scope>
</reference>
<dbReference type="AlphaFoldDB" id="A0A1R4EGG9"/>
<feature type="domain" description="N-end rule aminoacyl transferase C-terminal" evidence="6">
    <location>
        <begin position="125"/>
        <end position="249"/>
    </location>
</feature>
<dbReference type="GO" id="GO:0008914">
    <property type="term" value="F:leucyl-tRNA--protein transferase activity"/>
    <property type="evidence" value="ECO:0007669"/>
    <property type="project" value="UniProtKB-UniRule"/>
</dbReference>
<dbReference type="Proteomes" id="UP000188169">
    <property type="component" value="Unassembled WGS sequence"/>
</dbReference>
<evidence type="ECO:0000313" key="8">
    <source>
        <dbReference type="Proteomes" id="UP000188169"/>
    </source>
</evidence>
<keyword evidence="8" id="KW-1185">Reference proteome</keyword>